<evidence type="ECO:0000256" key="1">
    <source>
        <dbReference type="SAM" id="Phobius"/>
    </source>
</evidence>
<dbReference type="EMBL" id="BMXY01000004">
    <property type="protein sequence ID" value="GGZ69737.1"/>
    <property type="molecule type" value="Genomic_DNA"/>
</dbReference>
<proteinExistence type="predicted"/>
<feature type="transmembrane region" description="Helical" evidence="1">
    <location>
        <begin position="12"/>
        <end position="34"/>
    </location>
</feature>
<keyword evidence="1" id="KW-0812">Transmembrane</keyword>
<gene>
    <name evidence="2" type="ORF">GCM10008101_24940</name>
</gene>
<evidence type="ECO:0000313" key="3">
    <source>
        <dbReference type="Proteomes" id="UP000643403"/>
    </source>
</evidence>
<organism evidence="2 3">
    <name type="scientific">Cognatilysobacter xinjiangensis</name>
    <dbReference type="NCBI Taxonomy" id="546892"/>
    <lineage>
        <taxon>Bacteria</taxon>
        <taxon>Pseudomonadati</taxon>
        <taxon>Pseudomonadota</taxon>
        <taxon>Gammaproteobacteria</taxon>
        <taxon>Lysobacterales</taxon>
        <taxon>Lysobacteraceae</taxon>
        <taxon>Cognatilysobacter</taxon>
    </lineage>
</organism>
<protein>
    <recommendedName>
        <fullName evidence="4">Lipopolysaccharide assembly protein A domain-containing protein</fullName>
    </recommendedName>
</protein>
<evidence type="ECO:0000313" key="2">
    <source>
        <dbReference type="EMBL" id="GGZ69737.1"/>
    </source>
</evidence>
<comment type="caution">
    <text evidence="2">The sequence shown here is derived from an EMBL/GenBank/DDBJ whole genome shotgun (WGS) entry which is preliminary data.</text>
</comment>
<keyword evidence="1" id="KW-0472">Membrane</keyword>
<accession>A0ABQ3C8T0</accession>
<name>A0ABQ3C8T0_9GAMM</name>
<dbReference type="Proteomes" id="UP000643403">
    <property type="component" value="Unassembled WGS sequence"/>
</dbReference>
<dbReference type="RefSeq" id="WP_268244887.1">
    <property type="nucleotide sequence ID" value="NZ_BMXY01000004.1"/>
</dbReference>
<evidence type="ECO:0008006" key="4">
    <source>
        <dbReference type="Google" id="ProtNLM"/>
    </source>
</evidence>
<keyword evidence="1" id="KW-1133">Transmembrane helix</keyword>
<reference evidence="3" key="1">
    <citation type="journal article" date="2019" name="Int. J. Syst. Evol. Microbiol.">
        <title>The Global Catalogue of Microorganisms (GCM) 10K type strain sequencing project: providing services to taxonomists for standard genome sequencing and annotation.</title>
        <authorList>
            <consortium name="The Broad Institute Genomics Platform"/>
            <consortium name="The Broad Institute Genome Sequencing Center for Infectious Disease"/>
            <person name="Wu L."/>
            <person name="Ma J."/>
        </authorList>
    </citation>
    <scope>NUCLEOTIDE SEQUENCE [LARGE SCALE GENOMIC DNA]</scope>
    <source>
        <strain evidence="3">KCTC 22558</strain>
    </source>
</reference>
<sequence>MILQLSLDHAPVTLLLVSAAAIAVLGGVWLARALSRPGRRAR</sequence>
<keyword evidence="3" id="KW-1185">Reference proteome</keyword>